<keyword evidence="2" id="KW-1133">Transmembrane helix</keyword>
<gene>
    <name evidence="3" type="ORF">Ldro_0956</name>
</gene>
<keyword evidence="4" id="KW-1185">Reference proteome</keyword>
<dbReference type="PATRIC" id="fig|1212489.4.peg.1000"/>
<keyword evidence="2" id="KW-0812">Transmembrane</keyword>
<evidence type="ECO:0000313" key="4">
    <source>
        <dbReference type="Proteomes" id="UP000054736"/>
    </source>
</evidence>
<dbReference type="OrthoDB" id="5638419at2"/>
<feature type="transmembrane region" description="Helical" evidence="2">
    <location>
        <begin position="288"/>
        <end position="310"/>
    </location>
</feature>
<reference evidence="3 4" key="1">
    <citation type="submission" date="2015-11" db="EMBL/GenBank/DDBJ databases">
        <title>Genomic analysis of 38 Legionella species identifies large and diverse effector repertoires.</title>
        <authorList>
            <person name="Burstein D."/>
            <person name="Amaro F."/>
            <person name="Zusman T."/>
            <person name="Lifshitz Z."/>
            <person name="Cohen O."/>
            <person name="Gilbert J.A."/>
            <person name="Pupko T."/>
            <person name="Shuman H.A."/>
            <person name="Segal G."/>
        </authorList>
    </citation>
    <scope>NUCLEOTIDE SEQUENCE [LARGE SCALE GENOMIC DNA]</scope>
    <source>
        <strain evidence="3 4">ATCC 700990</strain>
    </source>
</reference>
<feature type="transmembrane region" description="Helical" evidence="2">
    <location>
        <begin position="264"/>
        <end position="282"/>
    </location>
</feature>
<evidence type="ECO:0000256" key="2">
    <source>
        <dbReference type="SAM" id="Phobius"/>
    </source>
</evidence>
<feature type="compositionally biased region" description="Basic and acidic residues" evidence="1">
    <location>
        <begin position="238"/>
        <end position="255"/>
    </location>
</feature>
<name>A0A0W0SVR1_9GAMM</name>
<feature type="region of interest" description="Disordered" evidence="1">
    <location>
        <begin position="221"/>
        <end position="259"/>
    </location>
</feature>
<sequence>MTTLLNFMQYKSALGLNDKFREGDREIFADEALGTEFTALCNSFNPAGIQAPILFSVDSFDTLDLQYGKPQEDKFAAQIRRGIPNAKICHMRLYTTEKGAHWHALFAQLDDQGQLEEIIITDSSRGITAKKDMELNPFLCQNAKKINQKQGFGLQQPPSTPICWIFALANLASLATTGKVYTRQKPKLSLGEELRQCILPSQEDETKEKVTISKKTTTKTNPSIFFSPPANLQASSPKVDKELSSSASEDKKDKPASSSTAGKSLLLLGAGGLAAGAIVLAIPSPVSLVLGLALIAIGIIMALAGAFILIDNCVESNEPEESPRLSF</sequence>
<evidence type="ECO:0000313" key="3">
    <source>
        <dbReference type="EMBL" id="KTC87337.1"/>
    </source>
</evidence>
<keyword evidence="2" id="KW-0472">Membrane</keyword>
<evidence type="ECO:0000256" key="1">
    <source>
        <dbReference type="SAM" id="MobiDB-lite"/>
    </source>
</evidence>
<dbReference type="AlphaFoldDB" id="A0A0W0SVR1"/>
<comment type="caution">
    <text evidence="3">The sequence shown here is derived from an EMBL/GenBank/DDBJ whole genome shotgun (WGS) entry which is preliminary data.</text>
</comment>
<dbReference type="RefSeq" id="WP_058495284.1">
    <property type="nucleotide sequence ID" value="NZ_CAAAIU010000011.1"/>
</dbReference>
<dbReference type="EMBL" id="LNXY01000020">
    <property type="protein sequence ID" value="KTC87337.1"/>
    <property type="molecule type" value="Genomic_DNA"/>
</dbReference>
<dbReference type="STRING" id="1212489.Ldro_0956"/>
<protein>
    <submittedName>
        <fullName evidence="3">Uncharacterized protein</fullName>
    </submittedName>
</protein>
<organism evidence="3 4">
    <name type="scientific">Legionella drozanskii LLAP-1</name>
    <dbReference type="NCBI Taxonomy" id="1212489"/>
    <lineage>
        <taxon>Bacteria</taxon>
        <taxon>Pseudomonadati</taxon>
        <taxon>Pseudomonadota</taxon>
        <taxon>Gammaproteobacteria</taxon>
        <taxon>Legionellales</taxon>
        <taxon>Legionellaceae</taxon>
        <taxon>Legionella</taxon>
    </lineage>
</organism>
<proteinExistence type="predicted"/>
<accession>A0A0W0SVR1</accession>
<dbReference type="Proteomes" id="UP000054736">
    <property type="component" value="Unassembled WGS sequence"/>
</dbReference>